<dbReference type="EMBL" id="JAGRRH010000022">
    <property type="protein sequence ID" value="KAG7344766.1"/>
    <property type="molecule type" value="Genomic_DNA"/>
</dbReference>
<gene>
    <name evidence="1" type="ORF">IV203_032297</name>
</gene>
<accession>A0A9K3KJT9</accession>
<dbReference type="AlphaFoldDB" id="A0A9K3KJT9"/>
<evidence type="ECO:0000313" key="2">
    <source>
        <dbReference type="Proteomes" id="UP000693970"/>
    </source>
</evidence>
<dbReference type="Proteomes" id="UP000693970">
    <property type="component" value="Unassembled WGS sequence"/>
</dbReference>
<sequence length="305" mass="34435">MPTAKKSVTTFGTSDELWENATTSPAWACAITVDLAVLCIKYYVGEVTLKQLQEQKQKHLSEQKLLFQQKERQLFVYNPFEAAFDSESLKTFRSRQVAEQICGGGFVSHKMFIKFVKAVNLMKNGDDSRNEECEVLRGIMKQVLSELDENFGRILSQGAPNSLFPVECSRDEEVQCALASEMLRFAVRKLQQKQTDLGLLPKTCPALFVSHKFDVIWTLDRESMDLLESPTQSAQSKERIACRADILCWFTHRVHEMGSCCLAYVAFNSDPEREAISDMCASNIQILHQKPCLSVDIAGGNDISR</sequence>
<comment type="caution">
    <text evidence="1">The sequence shown here is derived from an EMBL/GenBank/DDBJ whole genome shotgun (WGS) entry which is preliminary data.</text>
</comment>
<name>A0A9K3KJT9_9STRA</name>
<reference evidence="1" key="2">
    <citation type="submission" date="2021-04" db="EMBL/GenBank/DDBJ databases">
        <authorList>
            <person name="Podell S."/>
        </authorList>
    </citation>
    <scope>NUCLEOTIDE SEQUENCE</scope>
    <source>
        <strain evidence="1">Hildebrandi</strain>
    </source>
</reference>
<proteinExistence type="predicted"/>
<protein>
    <submittedName>
        <fullName evidence="1">Uncharacterized protein</fullName>
    </submittedName>
</protein>
<keyword evidence="2" id="KW-1185">Reference proteome</keyword>
<reference evidence="1" key="1">
    <citation type="journal article" date="2021" name="Sci. Rep.">
        <title>Diploid genomic architecture of Nitzschia inconspicua, an elite biomass production diatom.</title>
        <authorList>
            <person name="Oliver A."/>
            <person name="Podell S."/>
            <person name="Pinowska A."/>
            <person name="Traller J.C."/>
            <person name="Smith S.R."/>
            <person name="McClure R."/>
            <person name="Beliaev A."/>
            <person name="Bohutskyi P."/>
            <person name="Hill E.A."/>
            <person name="Rabines A."/>
            <person name="Zheng H."/>
            <person name="Allen L.Z."/>
            <person name="Kuo A."/>
            <person name="Grigoriev I.V."/>
            <person name="Allen A.E."/>
            <person name="Hazlebeck D."/>
            <person name="Allen E.E."/>
        </authorList>
    </citation>
    <scope>NUCLEOTIDE SEQUENCE</scope>
    <source>
        <strain evidence="1">Hildebrandi</strain>
    </source>
</reference>
<organism evidence="1 2">
    <name type="scientific">Nitzschia inconspicua</name>
    <dbReference type="NCBI Taxonomy" id="303405"/>
    <lineage>
        <taxon>Eukaryota</taxon>
        <taxon>Sar</taxon>
        <taxon>Stramenopiles</taxon>
        <taxon>Ochrophyta</taxon>
        <taxon>Bacillariophyta</taxon>
        <taxon>Bacillariophyceae</taxon>
        <taxon>Bacillariophycidae</taxon>
        <taxon>Bacillariales</taxon>
        <taxon>Bacillariaceae</taxon>
        <taxon>Nitzschia</taxon>
    </lineage>
</organism>
<evidence type="ECO:0000313" key="1">
    <source>
        <dbReference type="EMBL" id="KAG7344766.1"/>
    </source>
</evidence>